<gene>
    <name evidence="2" type="ORF">KME25_34475</name>
</gene>
<evidence type="ECO:0000313" key="2">
    <source>
        <dbReference type="EMBL" id="MBW4549467.1"/>
    </source>
</evidence>
<dbReference type="EMBL" id="JAHHIF010000102">
    <property type="protein sequence ID" value="MBW4549467.1"/>
    <property type="molecule type" value="Genomic_DNA"/>
</dbReference>
<dbReference type="InterPro" id="IPR001387">
    <property type="entry name" value="Cro/C1-type_HTH"/>
</dbReference>
<proteinExistence type="predicted"/>
<protein>
    <submittedName>
        <fullName evidence="2">Helix-turn-helix domain-containing protein</fullName>
    </submittedName>
</protein>
<dbReference type="Pfam" id="PF13560">
    <property type="entry name" value="HTH_31"/>
    <property type="match status" value="1"/>
</dbReference>
<sequence length="508" mass="58397">MQQEDNDVRSNNLYFGASQLEISGLDVLQSQVVKKRTRRPSNLPLTQPPLFMTQAVEMMATGAPVISATQAYLKRPDWDKYGKDSLYFPREFGKGRSVEFYILNNQEQQPEFITHKAEKEILERYGVMAARLHAVFATYAAKQQEPWKESFNLQASDLIKVLGLHRTNRMNKSQKLKAVADLAWIVGTLGAEIHWYEGELDLCITRKSPIWTILYVEEFHQPELIEGTAELIEVIIRVMPGAWAEKFLNKEGEQQRKALYQYGFINQEVFNLDCYKQELAAALALYLTQNRRSHIKGTYRIQTLLEAVMSAQEIEAIRQVKQYRSRFVKRFYTVLEALTEIGFKLQFSESFPKELLPDWAELPKENESELDPVATAPKHRQLPKGFFNIWLNGVVSITAPPAIESAMKEFEKRKVQIAKEKPKRSSRTSPRVKGDARSVETPTKSAQPSHLEVLTGEIVKQLRFKQGWTQAHLASRIGKSVSWVKLVESGRRRIKDDDREALRKLLGL</sequence>
<dbReference type="SUPFAM" id="SSF47413">
    <property type="entry name" value="lambda repressor-like DNA-binding domains"/>
    <property type="match status" value="1"/>
</dbReference>
<dbReference type="InterPro" id="IPR010982">
    <property type="entry name" value="Lambda_DNA-bd_dom_sf"/>
</dbReference>
<evidence type="ECO:0000256" key="1">
    <source>
        <dbReference type="SAM" id="MobiDB-lite"/>
    </source>
</evidence>
<reference evidence="2" key="2">
    <citation type="journal article" date="2022" name="Microbiol. Resour. Announc.">
        <title>Metagenome Sequencing to Explore Phylogenomics of Terrestrial Cyanobacteria.</title>
        <authorList>
            <person name="Ward R.D."/>
            <person name="Stajich J.E."/>
            <person name="Johansen J.R."/>
            <person name="Huntemann M."/>
            <person name="Clum A."/>
            <person name="Foster B."/>
            <person name="Foster B."/>
            <person name="Roux S."/>
            <person name="Palaniappan K."/>
            <person name="Varghese N."/>
            <person name="Mukherjee S."/>
            <person name="Reddy T.B.K."/>
            <person name="Daum C."/>
            <person name="Copeland A."/>
            <person name="Chen I.A."/>
            <person name="Ivanova N.N."/>
            <person name="Kyrpides N.C."/>
            <person name="Shapiro N."/>
            <person name="Eloe-Fadrosh E.A."/>
            <person name="Pietrasiak N."/>
        </authorList>
    </citation>
    <scope>NUCLEOTIDE SEQUENCE</scope>
    <source>
        <strain evidence="2">CPER-KK1</strain>
    </source>
</reference>
<organism evidence="2 3">
    <name type="scientific">Symplocastrum torsivum CPER-KK1</name>
    <dbReference type="NCBI Taxonomy" id="450513"/>
    <lineage>
        <taxon>Bacteria</taxon>
        <taxon>Bacillati</taxon>
        <taxon>Cyanobacteriota</taxon>
        <taxon>Cyanophyceae</taxon>
        <taxon>Oscillatoriophycideae</taxon>
        <taxon>Oscillatoriales</taxon>
        <taxon>Microcoleaceae</taxon>
        <taxon>Symplocastrum</taxon>
    </lineage>
</organism>
<reference evidence="2" key="1">
    <citation type="submission" date="2021-05" db="EMBL/GenBank/DDBJ databases">
        <authorList>
            <person name="Pietrasiak N."/>
            <person name="Ward R."/>
            <person name="Stajich J.E."/>
            <person name="Kurbessoian T."/>
        </authorList>
    </citation>
    <scope>NUCLEOTIDE SEQUENCE</scope>
    <source>
        <strain evidence="2">CPER-KK1</strain>
    </source>
</reference>
<dbReference type="CDD" id="cd00093">
    <property type="entry name" value="HTH_XRE"/>
    <property type="match status" value="1"/>
</dbReference>
<feature type="region of interest" description="Disordered" evidence="1">
    <location>
        <begin position="416"/>
        <end position="448"/>
    </location>
</feature>
<evidence type="ECO:0000313" key="3">
    <source>
        <dbReference type="Proteomes" id="UP000753908"/>
    </source>
</evidence>
<dbReference type="GO" id="GO:0003677">
    <property type="term" value="F:DNA binding"/>
    <property type="evidence" value="ECO:0007669"/>
    <property type="project" value="InterPro"/>
</dbReference>
<dbReference type="Proteomes" id="UP000753908">
    <property type="component" value="Unassembled WGS sequence"/>
</dbReference>
<dbReference type="AlphaFoldDB" id="A0A951PUW9"/>
<dbReference type="Gene3D" id="1.10.260.40">
    <property type="entry name" value="lambda repressor-like DNA-binding domains"/>
    <property type="match status" value="1"/>
</dbReference>
<comment type="caution">
    <text evidence="2">The sequence shown here is derived from an EMBL/GenBank/DDBJ whole genome shotgun (WGS) entry which is preliminary data.</text>
</comment>
<name>A0A951PUW9_9CYAN</name>
<accession>A0A951PUW9</accession>